<evidence type="ECO:0000313" key="1">
    <source>
        <dbReference type="EMBL" id="KAF7267092.1"/>
    </source>
</evidence>
<accession>A0A834HR12</accession>
<evidence type="ECO:0000313" key="2">
    <source>
        <dbReference type="Proteomes" id="UP000625711"/>
    </source>
</evidence>
<organism evidence="1 2">
    <name type="scientific">Rhynchophorus ferrugineus</name>
    <name type="common">Red palm weevil</name>
    <name type="synonym">Curculio ferrugineus</name>
    <dbReference type="NCBI Taxonomy" id="354439"/>
    <lineage>
        <taxon>Eukaryota</taxon>
        <taxon>Metazoa</taxon>
        <taxon>Ecdysozoa</taxon>
        <taxon>Arthropoda</taxon>
        <taxon>Hexapoda</taxon>
        <taxon>Insecta</taxon>
        <taxon>Pterygota</taxon>
        <taxon>Neoptera</taxon>
        <taxon>Endopterygota</taxon>
        <taxon>Coleoptera</taxon>
        <taxon>Polyphaga</taxon>
        <taxon>Cucujiformia</taxon>
        <taxon>Curculionidae</taxon>
        <taxon>Dryophthorinae</taxon>
        <taxon>Rhynchophorus</taxon>
    </lineage>
</organism>
<reference evidence="1" key="1">
    <citation type="submission" date="2020-08" db="EMBL/GenBank/DDBJ databases">
        <title>Genome sequencing and assembly of the red palm weevil Rhynchophorus ferrugineus.</title>
        <authorList>
            <person name="Dias G.B."/>
            <person name="Bergman C.M."/>
            <person name="Manee M."/>
        </authorList>
    </citation>
    <scope>NUCLEOTIDE SEQUENCE</scope>
    <source>
        <strain evidence="1">AA-2017</strain>
        <tissue evidence="1">Whole larva</tissue>
    </source>
</reference>
<sequence length="96" mass="10836">MQRESRMNKSAVRVRETVAYKAIEKDLRPIDPQRSLSDITISAEPTAMPKSCSTTRPVIRNGRAFDAIYPPGRTKCALIKLSQLRSSRSFILRSGR</sequence>
<name>A0A834HR12_RHYFE</name>
<comment type="caution">
    <text evidence="1">The sequence shown here is derived from an EMBL/GenBank/DDBJ whole genome shotgun (WGS) entry which is preliminary data.</text>
</comment>
<dbReference type="Proteomes" id="UP000625711">
    <property type="component" value="Unassembled WGS sequence"/>
</dbReference>
<dbReference type="EMBL" id="JAACXV010014466">
    <property type="protein sequence ID" value="KAF7267092.1"/>
    <property type="molecule type" value="Genomic_DNA"/>
</dbReference>
<gene>
    <name evidence="1" type="ORF">GWI33_019640</name>
</gene>
<dbReference type="AlphaFoldDB" id="A0A834HR12"/>
<proteinExistence type="predicted"/>
<keyword evidence="2" id="KW-1185">Reference proteome</keyword>
<protein>
    <submittedName>
        <fullName evidence="1">Uncharacterized protein</fullName>
    </submittedName>
</protein>